<dbReference type="GO" id="GO:0000447">
    <property type="term" value="P:endonucleolytic cleavage in ITS1 to separate SSU-rRNA from 5.8S rRNA and LSU-rRNA from tricistronic rRNA transcript (SSU-rRNA, 5.8S rRNA, LSU-rRNA)"/>
    <property type="evidence" value="ECO:0007669"/>
    <property type="project" value="TreeGrafter"/>
</dbReference>
<organism evidence="8 9">
    <name type="scientific">Aureobasidium uvarum</name>
    <dbReference type="NCBI Taxonomy" id="2773716"/>
    <lineage>
        <taxon>Eukaryota</taxon>
        <taxon>Fungi</taxon>
        <taxon>Dikarya</taxon>
        <taxon>Ascomycota</taxon>
        <taxon>Pezizomycotina</taxon>
        <taxon>Dothideomycetes</taxon>
        <taxon>Dothideomycetidae</taxon>
        <taxon>Dothideales</taxon>
        <taxon>Saccotheciaceae</taxon>
        <taxon>Aureobasidium</taxon>
    </lineage>
</organism>
<dbReference type="OrthoDB" id="392571at2759"/>
<dbReference type="SMART" id="SM00025">
    <property type="entry name" value="Pumilio"/>
    <property type="match status" value="5"/>
</dbReference>
<keyword evidence="9" id="KW-1185">Reference proteome</keyword>
<dbReference type="GO" id="GO:0000472">
    <property type="term" value="P:endonucleolytic cleavage to generate mature 5'-end of SSU-rRNA from (SSU-rRNA, 5.8S rRNA, LSU-rRNA)"/>
    <property type="evidence" value="ECO:0007669"/>
    <property type="project" value="TreeGrafter"/>
</dbReference>
<feature type="compositionally biased region" description="Basic residues" evidence="7">
    <location>
        <begin position="1"/>
        <end position="10"/>
    </location>
</feature>
<gene>
    <name evidence="8" type="ORF">AWRI4620_LOCUS1319</name>
</gene>
<reference evidence="8" key="1">
    <citation type="submission" date="2020-06" db="EMBL/GenBank/DDBJ databases">
        <authorList>
            <person name="Onetto C."/>
        </authorList>
    </citation>
    <scope>NUCLEOTIDE SEQUENCE</scope>
</reference>
<evidence type="ECO:0000256" key="4">
    <source>
        <dbReference type="ARBA" id="ARBA00024893"/>
    </source>
</evidence>
<feature type="compositionally biased region" description="Low complexity" evidence="7">
    <location>
        <begin position="698"/>
        <end position="711"/>
    </location>
</feature>
<keyword evidence="3" id="KW-0677">Repeat</keyword>
<dbReference type="GO" id="GO:0000480">
    <property type="term" value="P:endonucleolytic cleavage in 5'-ETS of tricistronic rRNA transcript (SSU-rRNA, 5.8S rRNA, LSU-rRNA)"/>
    <property type="evidence" value="ECO:0007669"/>
    <property type="project" value="TreeGrafter"/>
</dbReference>
<dbReference type="GO" id="GO:0000056">
    <property type="term" value="P:ribosomal small subunit export from nucleus"/>
    <property type="evidence" value="ECO:0007669"/>
    <property type="project" value="TreeGrafter"/>
</dbReference>
<evidence type="ECO:0000256" key="5">
    <source>
        <dbReference type="ARBA" id="ARBA00030932"/>
    </source>
</evidence>
<comment type="function">
    <text evidence="4">RNA-binding nucleolar protein required for pre-rRNA processing. Involved in production of 18S rRNA and assembly of small ribosomal subunit.</text>
</comment>
<dbReference type="InterPro" id="IPR016024">
    <property type="entry name" value="ARM-type_fold"/>
</dbReference>
<comment type="subcellular location">
    <subcellularLocation>
        <location evidence="1">Nucleus</location>
        <location evidence="1">Nucleolus</location>
    </subcellularLocation>
</comment>
<evidence type="ECO:0000313" key="9">
    <source>
        <dbReference type="Proteomes" id="UP000745764"/>
    </source>
</evidence>
<evidence type="ECO:0000256" key="2">
    <source>
        <dbReference type="ARBA" id="ARBA00016427"/>
    </source>
</evidence>
<dbReference type="Gene3D" id="1.25.10.10">
    <property type="entry name" value="Leucine-rich Repeat Variant"/>
    <property type="match status" value="2"/>
</dbReference>
<dbReference type="PANTHER" id="PTHR13102">
    <property type="entry name" value="NUCLEOLAR PROTEIN 9"/>
    <property type="match status" value="1"/>
</dbReference>
<evidence type="ECO:0000256" key="3">
    <source>
        <dbReference type="ARBA" id="ARBA00022737"/>
    </source>
</evidence>
<dbReference type="GO" id="GO:0005730">
    <property type="term" value="C:nucleolus"/>
    <property type="evidence" value="ECO:0007669"/>
    <property type="project" value="UniProtKB-SubCell"/>
</dbReference>
<feature type="region of interest" description="Disordered" evidence="7">
    <location>
        <begin position="1"/>
        <end position="52"/>
    </location>
</feature>
<protein>
    <recommendedName>
        <fullName evidence="2">Nucleolar protein 9</fullName>
    </recommendedName>
    <alternativeName>
        <fullName evidence="5 6">Pumilio domain-containing protein NOP9</fullName>
    </alternativeName>
</protein>
<evidence type="ECO:0000256" key="1">
    <source>
        <dbReference type="ARBA" id="ARBA00004604"/>
    </source>
</evidence>
<dbReference type="GO" id="GO:0030686">
    <property type="term" value="C:90S preribosome"/>
    <property type="evidence" value="ECO:0007669"/>
    <property type="project" value="TreeGrafter"/>
</dbReference>
<evidence type="ECO:0000313" key="8">
    <source>
        <dbReference type="EMBL" id="CAD0107064.1"/>
    </source>
</evidence>
<feature type="compositionally biased region" description="Basic and acidic residues" evidence="7">
    <location>
        <begin position="11"/>
        <end position="20"/>
    </location>
</feature>
<accession>A0A9N8KCE6</accession>
<dbReference type="GO" id="GO:0003723">
    <property type="term" value="F:RNA binding"/>
    <property type="evidence" value="ECO:0007669"/>
    <property type="project" value="InterPro"/>
</dbReference>
<dbReference type="SUPFAM" id="SSF48371">
    <property type="entry name" value="ARM repeat"/>
    <property type="match status" value="1"/>
</dbReference>
<comment type="caution">
    <text evidence="8">The sequence shown here is derived from an EMBL/GenBank/DDBJ whole genome shotgun (WGS) entry which is preliminary data.</text>
</comment>
<dbReference type="PANTHER" id="PTHR13102:SF0">
    <property type="entry name" value="NUCLEOLAR PROTEIN 9"/>
    <property type="match status" value="1"/>
</dbReference>
<dbReference type="Pfam" id="PF22493">
    <property type="entry name" value="PUF_NOP9"/>
    <property type="match status" value="1"/>
</dbReference>
<sequence>MPRELKKRGRRGEEKKRKLEEEEEVHQEFAQPKRQRTEDGGDEAAEQQDFVELPQDSAYTNGDYQNGEGQGPPVEQVFFGMLDEEEQEYFKRADEMLEMNNFADAEERSLFLANVYREANGKELKIANSQSCSRLMERLIQLSTPAQLKTLFQKFSGNFMHLFQHRFASHCCEKLFIQAAPAVTEELLHPPKVEDQTTADGDVYVSMENLFLFTLGEMEGNVGFLMTDRFASHTLRVLLLVLAGEPLADSTNKSLMQSKKKEHVTVNGNTNDKEDATTKDKEDRRPVPKSFIEALEKLMTASVSGLDTTSLRALATHQLGNPALQLLIRLELTHFGKSKAKDENSIFHTLLPDDPITPECDSASFINGLLFDPIGSHLIECIVEHAPGKMFKSLYRGLLKDRMASLARNEIACYVACKVLERLSKDDLMEAHEQICPQIPSLLERNRFAVIKTLIARCAVREIDSLAIAVQLSEAYNGPEGFDIVKLLKPGVDESATNGNPAPEGMPAHIAEERANPHTIKLQGSLLAQCMILVPGALSALILESLASLAPTTLQKMASDTIICRTLQAAMTSHNASIISRRKLIQQFFGHIGEMALDSKASRVVDAIWEGTHGLAFIRERIAEELNENEAALRDNPCGRAVWKNWKMDLYKRRRGEWVKQSKNKASNDGFQSFSEIDTNLKAANAKDTHANKKTWHANQQASAAAPQAQGAEKKSAIQLARERHAANKARSQQAREKHVAGGSRPSGSSNSSKHASGANAISPITKA</sequence>
<feature type="compositionally biased region" description="Low complexity" evidence="7">
    <location>
        <begin position="742"/>
        <end position="761"/>
    </location>
</feature>
<dbReference type="GO" id="GO:0030688">
    <property type="term" value="C:preribosome, small subunit precursor"/>
    <property type="evidence" value="ECO:0007669"/>
    <property type="project" value="TreeGrafter"/>
</dbReference>
<feature type="region of interest" description="Disordered" evidence="7">
    <location>
        <begin position="688"/>
        <end position="768"/>
    </location>
</feature>
<evidence type="ECO:0000256" key="6">
    <source>
        <dbReference type="ARBA" id="ARBA00031929"/>
    </source>
</evidence>
<dbReference type="InterPro" id="IPR011989">
    <property type="entry name" value="ARM-like"/>
</dbReference>
<dbReference type="EMBL" id="CAINUL010000001">
    <property type="protein sequence ID" value="CAD0107064.1"/>
    <property type="molecule type" value="Genomic_DNA"/>
</dbReference>
<feature type="compositionally biased region" description="Basic and acidic residues" evidence="7">
    <location>
        <begin position="712"/>
        <end position="726"/>
    </location>
</feature>
<proteinExistence type="predicted"/>
<feature type="region of interest" description="Disordered" evidence="7">
    <location>
        <begin position="253"/>
        <end position="286"/>
    </location>
</feature>
<dbReference type="AlphaFoldDB" id="A0A9N8KCE6"/>
<evidence type="ECO:0000256" key="7">
    <source>
        <dbReference type="SAM" id="MobiDB-lite"/>
    </source>
</evidence>
<name>A0A9N8KCE6_9PEZI</name>
<dbReference type="InterPro" id="IPR040000">
    <property type="entry name" value="NOP9"/>
</dbReference>
<dbReference type="InterPro" id="IPR001313">
    <property type="entry name" value="Pumilio_RNA-bd_rpt"/>
</dbReference>
<dbReference type="Proteomes" id="UP000745764">
    <property type="component" value="Unassembled WGS sequence"/>
</dbReference>
<feature type="compositionally biased region" description="Basic and acidic residues" evidence="7">
    <location>
        <begin position="271"/>
        <end position="286"/>
    </location>
</feature>